<comment type="caution">
    <text evidence="3">The sequence shown here is derived from an EMBL/GenBank/DDBJ whole genome shotgun (WGS) entry which is preliminary data.</text>
</comment>
<name>A0A7W7Y8K5_9BACT</name>
<evidence type="ECO:0000259" key="1">
    <source>
        <dbReference type="Pfam" id="PF13191"/>
    </source>
</evidence>
<gene>
    <name evidence="3" type="ORF">HNQ65_001034</name>
</gene>
<keyword evidence="4" id="KW-1185">Reference proteome</keyword>
<dbReference type="SMART" id="SM00028">
    <property type="entry name" value="TPR"/>
    <property type="match status" value="4"/>
</dbReference>
<dbReference type="PANTHER" id="PTHR47691">
    <property type="entry name" value="REGULATOR-RELATED"/>
    <property type="match status" value="1"/>
</dbReference>
<dbReference type="GO" id="GO:0007165">
    <property type="term" value="P:signal transduction"/>
    <property type="evidence" value="ECO:0007669"/>
    <property type="project" value="InterPro"/>
</dbReference>
<dbReference type="Pfam" id="PF13424">
    <property type="entry name" value="TPR_12"/>
    <property type="match status" value="1"/>
</dbReference>
<dbReference type="PANTHER" id="PTHR47691:SF3">
    <property type="entry name" value="HTH-TYPE TRANSCRIPTIONAL REGULATOR RV0890C-RELATED"/>
    <property type="match status" value="1"/>
</dbReference>
<dbReference type="InterPro" id="IPR019734">
    <property type="entry name" value="TPR_rpt"/>
</dbReference>
<dbReference type="Gene3D" id="3.40.50.300">
    <property type="entry name" value="P-loop containing nucleotide triphosphate hydrolases"/>
    <property type="match status" value="1"/>
</dbReference>
<dbReference type="InterPro" id="IPR035897">
    <property type="entry name" value="Toll_tir_struct_dom_sf"/>
</dbReference>
<dbReference type="Proteomes" id="UP000590740">
    <property type="component" value="Unassembled WGS sequence"/>
</dbReference>
<organism evidence="3 4">
    <name type="scientific">Prosthecobacter vanneervenii</name>
    <dbReference type="NCBI Taxonomy" id="48466"/>
    <lineage>
        <taxon>Bacteria</taxon>
        <taxon>Pseudomonadati</taxon>
        <taxon>Verrucomicrobiota</taxon>
        <taxon>Verrucomicrobiia</taxon>
        <taxon>Verrucomicrobiales</taxon>
        <taxon>Verrucomicrobiaceae</taxon>
        <taxon>Prosthecobacter</taxon>
    </lineage>
</organism>
<dbReference type="InterPro" id="IPR027417">
    <property type="entry name" value="P-loop_NTPase"/>
</dbReference>
<accession>A0A7W7Y8K5</accession>
<reference evidence="3 4" key="1">
    <citation type="submission" date="2020-08" db="EMBL/GenBank/DDBJ databases">
        <title>Genomic Encyclopedia of Type Strains, Phase IV (KMG-IV): sequencing the most valuable type-strain genomes for metagenomic binning, comparative biology and taxonomic classification.</title>
        <authorList>
            <person name="Goeker M."/>
        </authorList>
    </citation>
    <scope>NUCLEOTIDE SEQUENCE [LARGE SCALE GENOMIC DNA]</scope>
    <source>
        <strain evidence="3 4">DSM 12252</strain>
    </source>
</reference>
<dbReference type="AlphaFoldDB" id="A0A7W7Y8K5"/>
<dbReference type="InterPro" id="IPR041664">
    <property type="entry name" value="AAA_16"/>
</dbReference>
<dbReference type="SUPFAM" id="SSF52540">
    <property type="entry name" value="P-loop containing nucleoside triphosphate hydrolases"/>
    <property type="match status" value="1"/>
</dbReference>
<evidence type="ECO:0000313" key="4">
    <source>
        <dbReference type="Proteomes" id="UP000590740"/>
    </source>
</evidence>
<dbReference type="Gene3D" id="3.40.50.10140">
    <property type="entry name" value="Toll/interleukin-1 receptor homology (TIR) domain"/>
    <property type="match status" value="1"/>
</dbReference>
<dbReference type="RefSeq" id="WP_184338399.1">
    <property type="nucleotide sequence ID" value="NZ_JACHIG010000001.1"/>
</dbReference>
<dbReference type="Pfam" id="PF13676">
    <property type="entry name" value="TIR_2"/>
    <property type="match status" value="1"/>
</dbReference>
<dbReference type="Pfam" id="PF13191">
    <property type="entry name" value="AAA_16"/>
    <property type="match status" value="1"/>
</dbReference>
<feature type="domain" description="TIR" evidence="2">
    <location>
        <begin position="16"/>
        <end position="106"/>
    </location>
</feature>
<sequence length="834" mass="91867">MAKSPAPSSKRLVRYFVSYTRTDGDLPEKLLKELDKLFGACAEFEFKRWQDTHILPGEKWHAEIQGAIEECDFGLLLVSPAFLGNAYISEHELPHFVNGKKLCLPVGLCRISLENHDLKGLQETQIYLHVPARGKHGKAFDQFGSAKTQAEFAYTLHERIIARLKKSLGEKTPAPALAQPATKPAESTRDNLPRLMHFYGRQKELEVIAKALLPQTRTWGVLIDGPGGMGKTSLAVRAAELARPQFDRVLFVSTKTQKLTPQGAVALSQSIVPAYPELLSETARLLGLAHAKELPEAERAAVIKAALEKEKVLLLFDNLENLDKAQMNLLYEFVADLPPSCKAIVTSRRRTDVEARLIRLEKLEQDAALELLEELAADRELLRKASTEQRVGLYVETGGNPLLMRWVVGQLGRGSCRSIAAALELCRKAGDSNDPLEFIFGDLLETFSPAETQVLVALSYFTQKIEVKHIAEVAKLSQTAAQTALGDLANRALVMPDEREETFALVPMVADFLRARRPKVVAETGSRLEKRALALILENGYSNHDCFPKLDAAWPVVAPALRLFLAGDNKRLQEVCGALASFLDFTGRWDEWLALSQQAEGWAVAAGDHRHAGWRAYQAGWVHYLRWQAEAVLASAGRAAQHWQRAFPAGGTAQAGLRERTMALRLRGIGHQLQKDYPAATAAFREVVYLRRQLGAESTDLAMALNSLAFAERLSGDHAAAERDYHEALRVAQAVSDDEGIAIFTGNLAVLALDREDWPQAEALALEALALAEKLGRQELIAADCHRLALALARQGHGAEGLPHARRAVEIYTRLGSPNLADAKKTLAECEGEG</sequence>
<dbReference type="Gene3D" id="1.25.40.10">
    <property type="entry name" value="Tetratricopeptide repeat domain"/>
    <property type="match status" value="1"/>
</dbReference>
<protein>
    <submittedName>
        <fullName evidence="3">Tetratricopeptide (TPR) repeat protein</fullName>
    </submittedName>
</protein>
<dbReference type="SUPFAM" id="SSF48452">
    <property type="entry name" value="TPR-like"/>
    <property type="match status" value="2"/>
</dbReference>
<evidence type="ECO:0000259" key="2">
    <source>
        <dbReference type="Pfam" id="PF13676"/>
    </source>
</evidence>
<evidence type="ECO:0000313" key="3">
    <source>
        <dbReference type="EMBL" id="MBB5031480.1"/>
    </source>
</evidence>
<dbReference type="EMBL" id="JACHIG010000001">
    <property type="protein sequence ID" value="MBB5031480.1"/>
    <property type="molecule type" value="Genomic_DNA"/>
</dbReference>
<dbReference type="InterPro" id="IPR011990">
    <property type="entry name" value="TPR-like_helical_dom_sf"/>
</dbReference>
<dbReference type="SUPFAM" id="SSF52200">
    <property type="entry name" value="Toll/Interleukin receptor TIR domain"/>
    <property type="match status" value="1"/>
</dbReference>
<proteinExistence type="predicted"/>
<dbReference type="InterPro" id="IPR000157">
    <property type="entry name" value="TIR_dom"/>
</dbReference>
<feature type="domain" description="Orc1-like AAA ATPase" evidence="1">
    <location>
        <begin position="198"/>
        <end position="338"/>
    </location>
</feature>